<evidence type="ECO:0000313" key="1">
    <source>
        <dbReference type="EMBL" id="QNN61258.1"/>
    </source>
</evidence>
<gene>
    <name evidence="1" type="ORF">H9L01_02515</name>
</gene>
<reference evidence="1 2" key="1">
    <citation type="submission" date="2020-08" db="EMBL/GenBank/DDBJ databases">
        <title>Genome sequence of Erysipelothrix inopinata DSM 15511T.</title>
        <authorList>
            <person name="Hyun D.-W."/>
            <person name="Bae J.-W."/>
        </authorList>
    </citation>
    <scope>NUCLEOTIDE SEQUENCE [LARGE SCALE GENOMIC DNA]</scope>
    <source>
        <strain evidence="1 2">DSM 15511</strain>
    </source>
</reference>
<protein>
    <submittedName>
        <fullName evidence="1">Uncharacterized protein</fullName>
    </submittedName>
</protein>
<sequence length="72" mass="8633">MKREDSWITLGSFHQTETTELSITNEHGVVAFNIKVESMKIESNFIYIRYHLKQNDEIIDILVFECWWEPEV</sequence>
<name>A0A7G9S083_9FIRM</name>
<evidence type="ECO:0000313" key="2">
    <source>
        <dbReference type="Proteomes" id="UP000515928"/>
    </source>
</evidence>
<organism evidence="1 2">
    <name type="scientific">Erysipelothrix inopinata</name>
    <dbReference type="NCBI Taxonomy" id="225084"/>
    <lineage>
        <taxon>Bacteria</taxon>
        <taxon>Bacillati</taxon>
        <taxon>Bacillota</taxon>
        <taxon>Erysipelotrichia</taxon>
        <taxon>Erysipelotrichales</taxon>
        <taxon>Erysipelotrichaceae</taxon>
        <taxon>Erysipelothrix</taxon>
    </lineage>
</organism>
<keyword evidence="2" id="KW-1185">Reference proteome</keyword>
<dbReference type="KEGG" id="eio:H9L01_02515"/>
<accession>A0A7G9S083</accession>
<dbReference type="RefSeq" id="WP_187534460.1">
    <property type="nucleotide sequence ID" value="NZ_CBCSHU010000001.1"/>
</dbReference>
<dbReference type="Proteomes" id="UP000515928">
    <property type="component" value="Chromosome"/>
</dbReference>
<dbReference type="AlphaFoldDB" id="A0A7G9S083"/>
<dbReference type="EMBL" id="CP060715">
    <property type="protein sequence ID" value="QNN61258.1"/>
    <property type="molecule type" value="Genomic_DNA"/>
</dbReference>
<proteinExistence type="predicted"/>